<evidence type="ECO:0000256" key="5">
    <source>
        <dbReference type="RuleBase" id="RU361155"/>
    </source>
</evidence>
<name>A0A8J1LW43_XENLA</name>
<evidence type="ECO:0000259" key="6">
    <source>
        <dbReference type="Pfam" id="PF00685"/>
    </source>
</evidence>
<proteinExistence type="inferred from homology"/>
<sequence length="287" mass="33179">MIHPPAKLVRGMPILGPFAENWENVEKFQARPDDLLICTYPKSGTTWICEIVDQILAVNNAEGCKNAAIFERVPFLEYAVPNMISGTAALDQRASPRIIKTHLPVELLPKSFWDNKVKIIYVARNAKDVAVSYYHFYQMAIVHPEPGTWDEFLDSYIEGKVCFGPWSTHVKGWWQMAKKWDVLYLFYEDMLEDLTREIRKVVKFMGKDLSKELVEKIASLTSFKAMKENKNSNYTTVPSSVMDHSISPFMRKGVCGDWKNQFSVAQNEKFDKYYQREMADCDLSFRS</sequence>
<keyword evidence="3" id="KW-0963">Cytoplasm</keyword>
<dbReference type="Proteomes" id="UP000186698">
    <property type="component" value="Chromosome 9_10S"/>
</dbReference>
<dbReference type="Pfam" id="PF00685">
    <property type="entry name" value="Sulfotransfer_1"/>
    <property type="match status" value="1"/>
</dbReference>
<organism evidence="7 8">
    <name type="scientific">Xenopus laevis</name>
    <name type="common">African clawed frog</name>
    <dbReference type="NCBI Taxonomy" id="8355"/>
    <lineage>
        <taxon>Eukaryota</taxon>
        <taxon>Metazoa</taxon>
        <taxon>Chordata</taxon>
        <taxon>Craniata</taxon>
        <taxon>Vertebrata</taxon>
        <taxon>Euteleostomi</taxon>
        <taxon>Amphibia</taxon>
        <taxon>Batrachia</taxon>
        <taxon>Anura</taxon>
        <taxon>Pipoidea</taxon>
        <taxon>Pipidae</taxon>
        <taxon>Xenopodinae</taxon>
        <taxon>Xenopus</taxon>
        <taxon>Xenopus</taxon>
    </lineage>
</organism>
<dbReference type="AlphaFoldDB" id="A0A8J1LW43"/>
<dbReference type="EC" id="2.8.2.-" evidence="5"/>
<dbReference type="OrthoDB" id="205623at2759"/>
<evidence type="ECO:0000256" key="4">
    <source>
        <dbReference type="ARBA" id="ARBA00022679"/>
    </source>
</evidence>
<evidence type="ECO:0000256" key="2">
    <source>
        <dbReference type="ARBA" id="ARBA00005771"/>
    </source>
</evidence>
<comment type="similarity">
    <text evidence="2 5">Belongs to the sulfotransferase 1 family.</text>
</comment>
<dbReference type="RefSeq" id="XP_041433742.1">
    <property type="nucleotide sequence ID" value="XM_041577808.1"/>
</dbReference>
<comment type="subcellular location">
    <subcellularLocation>
        <location evidence="1">Cytoplasm</location>
    </subcellularLocation>
</comment>
<keyword evidence="7" id="KW-1185">Reference proteome</keyword>
<reference evidence="8" key="1">
    <citation type="submission" date="2025-08" db="UniProtKB">
        <authorList>
            <consortium name="RefSeq"/>
        </authorList>
    </citation>
    <scope>IDENTIFICATION</scope>
    <source>
        <strain evidence="8">J_2021</strain>
        <tissue evidence="8">Erythrocytes</tissue>
    </source>
</reference>
<evidence type="ECO:0000256" key="3">
    <source>
        <dbReference type="ARBA" id="ARBA00022490"/>
    </source>
</evidence>
<protein>
    <recommendedName>
        <fullName evidence="5">Sulfotransferase</fullName>
        <ecNumber evidence="5">2.8.2.-</ecNumber>
    </recommendedName>
</protein>
<dbReference type="InterPro" id="IPR027417">
    <property type="entry name" value="P-loop_NTPase"/>
</dbReference>
<evidence type="ECO:0000313" key="7">
    <source>
        <dbReference type="Proteomes" id="UP000186698"/>
    </source>
</evidence>
<feature type="domain" description="Sulfotransferase" evidence="6">
    <location>
        <begin position="32"/>
        <end position="281"/>
    </location>
</feature>
<dbReference type="GO" id="GO:0005737">
    <property type="term" value="C:cytoplasm"/>
    <property type="evidence" value="ECO:0000318"/>
    <property type="project" value="GO_Central"/>
</dbReference>
<dbReference type="CTD" id="447376"/>
<dbReference type="Gene3D" id="3.40.50.300">
    <property type="entry name" value="P-loop containing nucleotide triphosphate hydrolases"/>
    <property type="match status" value="1"/>
</dbReference>
<gene>
    <name evidence="8" type="primary">sult1a1.S</name>
    <name evidence="8" type="synonym">pst</name>
    <name evidence="8" type="synonym">st1a3</name>
    <name evidence="8" type="synonym">stp</name>
    <name evidence="8" type="synonym">stp1</name>
    <name evidence="8" type="synonym">sult1a1</name>
    <name evidence="8" type="synonym">tspst1</name>
</gene>
<evidence type="ECO:0000313" key="8">
    <source>
        <dbReference type="RefSeq" id="XP_041433742.1"/>
    </source>
</evidence>
<accession>A0A8J1LW43</accession>
<dbReference type="InterPro" id="IPR000863">
    <property type="entry name" value="Sulfotransferase_dom"/>
</dbReference>
<dbReference type="GO" id="GO:0004062">
    <property type="term" value="F:aryl sulfotransferase activity"/>
    <property type="evidence" value="ECO:0000318"/>
    <property type="project" value="GO_Central"/>
</dbReference>
<dbReference type="SUPFAM" id="SSF52540">
    <property type="entry name" value="P-loop containing nucleoside triphosphate hydrolases"/>
    <property type="match status" value="1"/>
</dbReference>
<dbReference type="GO" id="GO:0051923">
    <property type="term" value="P:sulfation"/>
    <property type="evidence" value="ECO:0000318"/>
    <property type="project" value="GO_Central"/>
</dbReference>
<evidence type="ECO:0000256" key="1">
    <source>
        <dbReference type="ARBA" id="ARBA00004496"/>
    </source>
</evidence>
<dbReference type="FunFam" id="3.40.50.300:FF:000433">
    <property type="entry name" value="Estrogen sulfotransferase"/>
    <property type="match status" value="1"/>
</dbReference>
<keyword evidence="4 5" id="KW-0808">Transferase</keyword>
<dbReference type="PANTHER" id="PTHR11783">
    <property type="entry name" value="SULFOTRANSFERASE SULT"/>
    <property type="match status" value="1"/>
</dbReference>
<dbReference type="GeneID" id="447376"/>